<accession>A0A653A7J2</accession>
<dbReference type="AlphaFoldDB" id="A0A653A7J2"/>
<gene>
    <name evidence="1" type="ORF">TRIP_B330224</name>
</gene>
<dbReference type="PANTHER" id="PTHR46361">
    <property type="entry name" value="ELECTRON CARRIER/ PROTEIN DISULFIDE OXIDOREDUCTASE"/>
    <property type="match status" value="1"/>
</dbReference>
<protein>
    <submittedName>
        <fullName evidence="1">Uncharacterized protein</fullName>
    </submittedName>
</protein>
<evidence type="ECO:0000313" key="1">
    <source>
        <dbReference type="EMBL" id="VBB44046.1"/>
    </source>
</evidence>
<sequence length="77" mass="9454">MAAKNFVNSSEVIVLPEKNKIFLSQIFDWYERDFGGKEGIRRFLLRYLDKNDKWAFIDRNWSTIKVEYLFYDWNLNH</sequence>
<organism evidence="1">
    <name type="scientific">Uncultured Desulfatiglans sp</name>
    <dbReference type="NCBI Taxonomy" id="1748965"/>
    <lineage>
        <taxon>Bacteria</taxon>
        <taxon>Pseudomonadati</taxon>
        <taxon>Thermodesulfobacteriota</taxon>
        <taxon>Desulfobacteria</taxon>
        <taxon>Desulfatiglandales</taxon>
        <taxon>Desulfatiglandaceae</taxon>
        <taxon>Desulfatiglans</taxon>
        <taxon>environmental samples</taxon>
    </lineage>
</organism>
<reference evidence="1" key="1">
    <citation type="submission" date="2018-07" db="EMBL/GenBank/DDBJ databases">
        <authorList>
            <consortium name="Genoscope - CEA"/>
            <person name="William W."/>
        </authorList>
    </citation>
    <scope>NUCLEOTIDE SEQUENCE</scope>
    <source>
        <strain evidence="1">IK1</strain>
    </source>
</reference>
<dbReference type="PANTHER" id="PTHR46361:SF3">
    <property type="entry name" value="ELECTRON CARRIER_ PROTEIN DISULFIDE OXIDOREDUCTASE"/>
    <property type="match status" value="1"/>
</dbReference>
<dbReference type="EMBL" id="UPXX01000027">
    <property type="protein sequence ID" value="VBB44046.1"/>
    <property type="molecule type" value="Genomic_DNA"/>
</dbReference>
<name>A0A653A7J2_UNCDX</name>
<proteinExistence type="predicted"/>